<keyword evidence="2" id="KW-1185">Reference proteome</keyword>
<comment type="caution">
    <text evidence="1">The sequence shown here is derived from an EMBL/GenBank/DDBJ whole genome shotgun (WGS) entry which is preliminary data.</text>
</comment>
<reference evidence="1" key="1">
    <citation type="submission" date="2022-03" db="EMBL/GenBank/DDBJ databases">
        <authorList>
            <person name="Lindestad O."/>
        </authorList>
    </citation>
    <scope>NUCLEOTIDE SEQUENCE</scope>
</reference>
<sequence>MEPSRLPRQVLIGEVAHAKRPVGRPCLSFEDCAKRDMTEFNIDRRHWERLAEGRVEWRKSINEGCRIYDEAWLGVLAQKRLRRHTMGSSDCAEGFNCHICGCECRSRIGLFSHTKKCRLDSV</sequence>
<protein>
    <submittedName>
        <fullName evidence="1">Jg22484 protein</fullName>
    </submittedName>
</protein>
<organism evidence="1 2">
    <name type="scientific">Pararge aegeria aegeria</name>
    <dbReference type="NCBI Taxonomy" id="348720"/>
    <lineage>
        <taxon>Eukaryota</taxon>
        <taxon>Metazoa</taxon>
        <taxon>Ecdysozoa</taxon>
        <taxon>Arthropoda</taxon>
        <taxon>Hexapoda</taxon>
        <taxon>Insecta</taxon>
        <taxon>Pterygota</taxon>
        <taxon>Neoptera</taxon>
        <taxon>Endopterygota</taxon>
        <taxon>Lepidoptera</taxon>
        <taxon>Glossata</taxon>
        <taxon>Ditrysia</taxon>
        <taxon>Papilionoidea</taxon>
        <taxon>Nymphalidae</taxon>
        <taxon>Satyrinae</taxon>
        <taxon>Satyrini</taxon>
        <taxon>Parargina</taxon>
        <taxon>Pararge</taxon>
    </lineage>
</organism>
<gene>
    <name evidence="1" type="primary">jg22484</name>
    <name evidence="1" type="ORF">PAEG_LOCUS24560</name>
</gene>
<evidence type="ECO:0000313" key="1">
    <source>
        <dbReference type="EMBL" id="CAH2264244.1"/>
    </source>
</evidence>
<evidence type="ECO:0000313" key="2">
    <source>
        <dbReference type="Proteomes" id="UP000838756"/>
    </source>
</evidence>
<accession>A0A8S4SFN3</accession>
<proteinExistence type="predicted"/>
<name>A0A8S4SFN3_9NEOP</name>
<dbReference type="Proteomes" id="UP000838756">
    <property type="component" value="Unassembled WGS sequence"/>
</dbReference>
<dbReference type="AlphaFoldDB" id="A0A8S4SFN3"/>
<dbReference type="OrthoDB" id="425681at2759"/>
<dbReference type="EMBL" id="CAKXAJ010026246">
    <property type="protein sequence ID" value="CAH2264244.1"/>
    <property type="molecule type" value="Genomic_DNA"/>
</dbReference>